<evidence type="ECO:0000313" key="3">
    <source>
        <dbReference type="Proteomes" id="UP000266673"/>
    </source>
</evidence>
<feature type="transmembrane region" description="Helical" evidence="1">
    <location>
        <begin position="44"/>
        <end position="66"/>
    </location>
</feature>
<sequence>MLYNYTGYTTSFIPCIFRTILGILPVFITCIFCTRPGIKKNFFLIFQVLSMLYIAMFTLNGIYYFLL</sequence>
<keyword evidence="1" id="KW-0472">Membrane</keyword>
<comment type="caution">
    <text evidence="2">The sequence shown here is derived from an EMBL/GenBank/DDBJ whole genome shotgun (WGS) entry which is preliminary data.</text>
</comment>
<reference evidence="2 3" key="1">
    <citation type="submission" date="2018-06" db="EMBL/GenBank/DDBJ databases">
        <title>Comparative genomics reveals the genomic features of Rhizophagus irregularis, R. cerebriforme, R. diaphanum and Gigaspora rosea, and their symbiotic lifestyle signature.</title>
        <authorList>
            <person name="Morin E."/>
            <person name="San Clemente H."/>
            <person name="Chen E.C.H."/>
            <person name="De La Providencia I."/>
            <person name="Hainaut M."/>
            <person name="Kuo A."/>
            <person name="Kohler A."/>
            <person name="Murat C."/>
            <person name="Tang N."/>
            <person name="Roy S."/>
            <person name="Loubradou J."/>
            <person name="Henrissat B."/>
            <person name="Grigoriev I.V."/>
            <person name="Corradi N."/>
            <person name="Roux C."/>
            <person name="Martin F.M."/>
        </authorList>
    </citation>
    <scope>NUCLEOTIDE SEQUENCE [LARGE SCALE GENOMIC DNA]</scope>
    <source>
        <strain evidence="2 3">DAOM 194757</strain>
    </source>
</reference>
<accession>A0A397VUE8</accession>
<keyword evidence="3" id="KW-1185">Reference proteome</keyword>
<gene>
    <name evidence="2" type="ORF">C2G38_963441</name>
</gene>
<evidence type="ECO:0000313" key="2">
    <source>
        <dbReference type="EMBL" id="RIB22636.1"/>
    </source>
</evidence>
<keyword evidence="1" id="KW-1133">Transmembrane helix</keyword>
<dbReference type="AlphaFoldDB" id="A0A397VUE8"/>
<proteinExistence type="predicted"/>
<dbReference type="EMBL" id="QKWP01000299">
    <property type="protein sequence ID" value="RIB22636.1"/>
    <property type="molecule type" value="Genomic_DNA"/>
</dbReference>
<keyword evidence="1" id="KW-0812">Transmembrane</keyword>
<protein>
    <submittedName>
        <fullName evidence="2">Uncharacterized protein</fullName>
    </submittedName>
</protein>
<feature type="transmembrane region" description="Helical" evidence="1">
    <location>
        <begin position="12"/>
        <end position="32"/>
    </location>
</feature>
<evidence type="ECO:0000256" key="1">
    <source>
        <dbReference type="SAM" id="Phobius"/>
    </source>
</evidence>
<dbReference type="Proteomes" id="UP000266673">
    <property type="component" value="Unassembled WGS sequence"/>
</dbReference>
<organism evidence="2 3">
    <name type="scientific">Gigaspora rosea</name>
    <dbReference type="NCBI Taxonomy" id="44941"/>
    <lineage>
        <taxon>Eukaryota</taxon>
        <taxon>Fungi</taxon>
        <taxon>Fungi incertae sedis</taxon>
        <taxon>Mucoromycota</taxon>
        <taxon>Glomeromycotina</taxon>
        <taxon>Glomeromycetes</taxon>
        <taxon>Diversisporales</taxon>
        <taxon>Gigasporaceae</taxon>
        <taxon>Gigaspora</taxon>
    </lineage>
</organism>
<name>A0A397VUE8_9GLOM</name>